<dbReference type="PROSITE" id="PS50110">
    <property type="entry name" value="RESPONSE_REGULATORY"/>
    <property type="match status" value="1"/>
</dbReference>
<dbReference type="Gene3D" id="3.40.50.2300">
    <property type="match status" value="1"/>
</dbReference>
<sequence>MSAKILVVEDEPIIALDLQQQLTKLGYTVVAIADCAEQALAAAARYQPHLALMDIRIRGDKDGIETAALLNERHSIPIVFLTAHADAATIQQVKAVQPYGYIVKPFEIHNLSTAIEIALTKHEAEKVTQAALEKEKELNRLKSNFIEVVSHEFRNPLSAILLALDLLERHDRQLTIEKKQVYLQRARVAVSRMMQLLEEVLVSSQIDAGKLTYNPEPLLVEAFCRQLVADFQLAIDTKAAPKHTITFTQISNAVDHPTLYNLDEKLLHHILTNLLSNAIKYSPHGGSVTFKLIHEAESITFQIRDCGIGIPKGDCDQLFNRFYRASNAKTIPGTGLGLSIAKQCVDAHYGNITVQSAIGIGTTFTVTLPLSVDGTPHPEGGNGCLG</sequence>
<accession>A0ABV0KSR9</accession>
<dbReference type="SMART" id="SM00387">
    <property type="entry name" value="HATPase_c"/>
    <property type="match status" value="1"/>
</dbReference>
<dbReference type="InterPro" id="IPR036890">
    <property type="entry name" value="HATPase_C_sf"/>
</dbReference>
<dbReference type="InterPro" id="IPR003594">
    <property type="entry name" value="HATPase_dom"/>
</dbReference>
<dbReference type="SUPFAM" id="SSF52172">
    <property type="entry name" value="CheY-like"/>
    <property type="match status" value="1"/>
</dbReference>
<dbReference type="SUPFAM" id="SSF47384">
    <property type="entry name" value="Homodimeric domain of signal transducing histidine kinase"/>
    <property type="match status" value="1"/>
</dbReference>
<evidence type="ECO:0000256" key="3">
    <source>
        <dbReference type="ARBA" id="ARBA00022553"/>
    </source>
</evidence>
<comment type="catalytic activity">
    <reaction evidence="1">
        <text>ATP + protein L-histidine = ADP + protein N-phospho-L-histidine.</text>
        <dbReference type="EC" id="2.7.13.3"/>
    </reaction>
</comment>
<dbReference type="InterPro" id="IPR005467">
    <property type="entry name" value="His_kinase_dom"/>
</dbReference>
<evidence type="ECO:0000256" key="4">
    <source>
        <dbReference type="ARBA" id="ARBA00022679"/>
    </source>
</evidence>
<dbReference type="InterPro" id="IPR050736">
    <property type="entry name" value="Sensor_HK_Regulatory"/>
</dbReference>
<keyword evidence="4" id="KW-0808">Transferase</keyword>
<evidence type="ECO:0000256" key="2">
    <source>
        <dbReference type="ARBA" id="ARBA00012438"/>
    </source>
</evidence>
<dbReference type="Gene3D" id="1.10.287.130">
    <property type="match status" value="1"/>
</dbReference>
<dbReference type="EC" id="2.7.13.3" evidence="2"/>
<dbReference type="Pfam" id="PF00512">
    <property type="entry name" value="HisKA"/>
    <property type="match status" value="1"/>
</dbReference>
<keyword evidence="10" id="KW-0547">Nucleotide-binding</keyword>
<gene>
    <name evidence="10" type="ORF">NDI38_23080</name>
</gene>
<dbReference type="CDD" id="cd00082">
    <property type="entry name" value="HisKA"/>
    <property type="match status" value="1"/>
</dbReference>
<feature type="domain" description="Response regulatory" evidence="9">
    <location>
        <begin position="4"/>
        <end position="119"/>
    </location>
</feature>
<dbReference type="Pfam" id="PF00072">
    <property type="entry name" value="Response_reg"/>
    <property type="match status" value="1"/>
</dbReference>
<dbReference type="SMART" id="SM00388">
    <property type="entry name" value="HisKA"/>
    <property type="match status" value="1"/>
</dbReference>
<keyword evidence="5" id="KW-0418">Kinase</keyword>
<keyword evidence="3 7" id="KW-0597">Phosphoprotein</keyword>
<evidence type="ECO:0000256" key="1">
    <source>
        <dbReference type="ARBA" id="ARBA00000085"/>
    </source>
</evidence>
<dbReference type="PRINTS" id="PR00344">
    <property type="entry name" value="BCTRLSENSOR"/>
</dbReference>
<evidence type="ECO:0000259" key="8">
    <source>
        <dbReference type="PROSITE" id="PS50109"/>
    </source>
</evidence>
<keyword evidence="10" id="KW-0067">ATP-binding</keyword>
<dbReference type="Pfam" id="PF02518">
    <property type="entry name" value="HATPase_c"/>
    <property type="match status" value="1"/>
</dbReference>
<reference evidence="10 11" key="1">
    <citation type="submission" date="2022-04" db="EMBL/GenBank/DDBJ databases">
        <title>Positive selection, recombination, and allopatry shape intraspecific diversity of widespread and dominant cyanobacteria.</title>
        <authorList>
            <person name="Wei J."/>
            <person name="Shu W."/>
            <person name="Hu C."/>
        </authorList>
    </citation>
    <scope>NUCLEOTIDE SEQUENCE [LARGE SCALE GENOMIC DNA]</scope>
    <source>
        <strain evidence="10 11">AS-A4</strain>
    </source>
</reference>
<evidence type="ECO:0000256" key="6">
    <source>
        <dbReference type="ARBA" id="ARBA00023012"/>
    </source>
</evidence>
<dbReference type="PANTHER" id="PTHR43711:SF26">
    <property type="entry name" value="SENSOR HISTIDINE KINASE RCSC"/>
    <property type="match status" value="1"/>
</dbReference>
<dbReference type="InterPro" id="IPR004358">
    <property type="entry name" value="Sig_transdc_His_kin-like_C"/>
</dbReference>
<dbReference type="EMBL" id="JAMPLM010000031">
    <property type="protein sequence ID" value="MEP1061319.1"/>
    <property type="molecule type" value="Genomic_DNA"/>
</dbReference>
<name>A0ABV0KSR9_9CYAN</name>
<organism evidence="10 11">
    <name type="scientific">Stenomitos frigidus AS-A4</name>
    <dbReference type="NCBI Taxonomy" id="2933935"/>
    <lineage>
        <taxon>Bacteria</taxon>
        <taxon>Bacillati</taxon>
        <taxon>Cyanobacteriota</taxon>
        <taxon>Cyanophyceae</taxon>
        <taxon>Leptolyngbyales</taxon>
        <taxon>Leptolyngbyaceae</taxon>
        <taxon>Stenomitos</taxon>
    </lineage>
</organism>
<dbReference type="InterPro" id="IPR003661">
    <property type="entry name" value="HisK_dim/P_dom"/>
</dbReference>
<evidence type="ECO:0000313" key="10">
    <source>
        <dbReference type="EMBL" id="MEP1061319.1"/>
    </source>
</evidence>
<dbReference type="InterPro" id="IPR001789">
    <property type="entry name" value="Sig_transdc_resp-reg_receiver"/>
</dbReference>
<dbReference type="Gene3D" id="3.30.565.10">
    <property type="entry name" value="Histidine kinase-like ATPase, C-terminal domain"/>
    <property type="match status" value="1"/>
</dbReference>
<evidence type="ECO:0000259" key="9">
    <source>
        <dbReference type="PROSITE" id="PS50110"/>
    </source>
</evidence>
<dbReference type="CDD" id="cd00075">
    <property type="entry name" value="HATPase"/>
    <property type="match status" value="1"/>
</dbReference>
<dbReference type="InterPro" id="IPR036097">
    <property type="entry name" value="HisK_dim/P_sf"/>
</dbReference>
<evidence type="ECO:0000313" key="11">
    <source>
        <dbReference type="Proteomes" id="UP001476950"/>
    </source>
</evidence>
<feature type="modified residue" description="4-aspartylphosphate" evidence="7">
    <location>
        <position position="54"/>
    </location>
</feature>
<dbReference type="Proteomes" id="UP001476950">
    <property type="component" value="Unassembled WGS sequence"/>
</dbReference>
<dbReference type="SMART" id="SM00448">
    <property type="entry name" value="REC"/>
    <property type="match status" value="1"/>
</dbReference>
<evidence type="ECO:0000256" key="5">
    <source>
        <dbReference type="ARBA" id="ARBA00022777"/>
    </source>
</evidence>
<dbReference type="PROSITE" id="PS50109">
    <property type="entry name" value="HIS_KIN"/>
    <property type="match status" value="1"/>
</dbReference>
<dbReference type="CDD" id="cd17534">
    <property type="entry name" value="REC_DC-like"/>
    <property type="match status" value="1"/>
</dbReference>
<proteinExistence type="predicted"/>
<dbReference type="GO" id="GO:0005524">
    <property type="term" value="F:ATP binding"/>
    <property type="evidence" value="ECO:0007669"/>
    <property type="project" value="UniProtKB-KW"/>
</dbReference>
<dbReference type="SUPFAM" id="SSF55874">
    <property type="entry name" value="ATPase domain of HSP90 chaperone/DNA topoisomerase II/histidine kinase"/>
    <property type="match status" value="1"/>
</dbReference>
<keyword evidence="6" id="KW-0902">Two-component regulatory system</keyword>
<dbReference type="PANTHER" id="PTHR43711">
    <property type="entry name" value="TWO-COMPONENT HISTIDINE KINASE"/>
    <property type="match status" value="1"/>
</dbReference>
<dbReference type="RefSeq" id="WP_190449415.1">
    <property type="nucleotide sequence ID" value="NZ_JAMPLM010000031.1"/>
</dbReference>
<keyword evidence="11" id="KW-1185">Reference proteome</keyword>
<comment type="caution">
    <text evidence="10">The sequence shown here is derived from an EMBL/GenBank/DDBJ whole genome shotgun (WGS) entry which is preliminary data.</text>
</comment>
<feature type="domain" description="Histidine kinase" evidence="8">
    <location>
        <begin position="148"/>
        <end position="372"/>
    </location>
</feature>
<dbReference type="InterPro" id="IPR011006">
    <property type="entry name" value="CheY-like_superfamily"/>
</dbReference>
<protein>
    <recommendedName>
        <fullName evidence="2">histidine kinase</fullName>
        <ecNumber evidence="2">2.7.13.3</ecNumber>
    </recommendedName>
</protein>
<evidence type="ECO:0000256" key="7">
    <source>
        <dbReference type="PROSITE-ProRule" id="PRU00169"/>
    </source>
</evidence>